<dbReference type="GeneID" id="98649288"/>
<dbReference type="EMBL" id="CP042910">
    <property type="protein sequence ID" value="QEG18947.1"/>
    <property type="molecule type" value="Genomic_DNA"/>
</dbReference>
<reference evidence="1 2" key="1">
    <citation type="submission" date="2019-08" db="EMBL/GenBank/DDBJ databases">
        <title>Deep-cultivation of Planctomycetes and their phenomic and genomic characterization uncovers novel biology.</title>
        <authorList>
            <person name="Wiegand S."/>
            <person name="Jogler M."/>
            <person name="Boedeker C."/>
            <person name="Pinto D."/>
            <person name="Vollmers J."/>
            <person name="Rivas-Marin E."/>
            <person name="Kohn T."/>
            <person name="Peeters S.H."/>
            <person name="Heuer A."/>
            <person name="Rast P."/>
            <person name="Oberbeckmann S."/>
            <person name="Bunk B."/>
            <person name="Jeske O."/>
            <person name="Meyerdierks A."/>
            <person name="Storesund J.E."/>
            <person name="Kallscheuer N."/>
            <person name="Luecker S."/>
            <person name="Lage O.M."/>
            <person name="Pohl T."/>
            <person name="Merkel B.J."/>
            <person name="Hornburger P."/>
            <person name="Mueller R.-W."/>
            <person name="Bruemmer F."/>
            <person name="Labrenz M."/>
            <person name="Spormann A.M."/>
            <person name="Op den Camp H."/>
            <person name="Overmann J."/>
            <person name="Amann R."/>
            <person name="Jetten M.S.M."/>
            <person name="Mascher T."/>
            <person name="Medema M.H."/>
            <person name="Devos D.P."/>
            <person name="Kaster A.-K."/>
            <person name="Ovreas L."/>
            <person name="Rohde M."/>
            <person name="Galperin M.Y."/>
            <person name="Jogler C."/>
        </authorList>
    </citation>
    <scope>NUCLEOTIDE SEQUENCE [LARGE SCALE GENOMIC DNA]</scope>
    <source>
        <strain evidence="1 2">DSM 8797</strain>
    </source>
</reference>
<evidence type="ECO:0008006" key="3">
    <source>
        <dbReference type="Google" id="ProtNLM"/>
    </source>
</evidence>
<evidence type="ECO:0000313" key="1">
    <source>
        <dbReference type="EMBL" id="QEG18947.1"/>
    </source>
</evidence>
<gene>
    <name evidence="1" type="ORF">GmarT_48420</name>
</gene>
<proteinExistence type="predicted"/>
<dbReference type="Proteomes" id="UP000322887">
    <property type="component" value="Chromosome"/>
</dbReference>
<sequence length="77" mass="8545">MSHSEQPTMIQSGAVYSLEKFKSLSGLGTHAMRQAVKKGLQTIQIGSRKYVRGSDFLEFIDNQIKQQASNQETVTAL</sequence>
<keyword evidence="2" id="KW-1185">Reference proteome</keyword>
<dbReference type="RefSeq" id="WP_230682429.1">
    <property type="nucleotide sequence ID" value="NZ_CP042910.1"/>
</dbReference>
<protein>
    <recommendedName>
        <fullName evidence="3">Helix-turn-helix domain-containing protein</fullName>
    </recommendedName>
</protein>
<name>A0ABX5YTL8_9PLAN</name>
<organism evidence="1 2">
    <name type="scientific">Gimesia maris</name>
    <dbReference type="NCBI Taxonomy" id="122"/>
    <lineage>
        <taxon>Bacteria</taxon>
        <taxon>Pseudomonadati</taxon>
        <taxon>Planctomycetota</taxon>
        <taxon>Planctomycetia</taxon>
        <taxon>Planctomycetales</taxon>
        <taxon>Planctomycetaceae</taxon>
        <taxon>Gimesia</taxon>
    </lineage>
</organism>
<evidence type="ECO:0000313" key="2">
    <source>
        <dbReference type="Proteomes" id="UP000322887"/>
    </source>
</evidence>
<accession>A0ABX5YTL8</accession>